<proteinExistence type="predicted"/>
<dbReference type="STRING" id="999630.TUZN_0307"/>
<evidence type="ECO:0000313" key="1">
    <source>
        <dbReference type="EMBL" id="AEA11805.1"/>
    </source>
</evidence>
<reference evidence="1 2" key="1">
    <citation type="journal article" date="2011" name="J. Bacteriol.">
        <title>Complete genome sequence of the thermoacidophilic crenarchaeon Thermoproteus uzoniensis 768-20.</title>
        <authorList>
            <person name="Mardanov A.V."/>
            <person name="Gumerov V.M."/>
            <person name="Beletsky A.V."/>
            <person name="Prokofeva M.I."/>
            <person name="Bonch-Osmolovskaya E.A."/>
            <person name="Ravin N.V."/>
            <person name="Skryabin K.G."/>
        </authorList>
    </citation>
    <scope>NUCLEOTIDE SEQUENCE [LARGE SCALE GENOMIC DNA]</scope>
    <source>
        <strain evidence="1 2">768-20</strain>
    </source>
</reference>
<dbReference type="OrthoDB" id="27387at2157"/>
<protein>
    <submittedName>
        <fullName evidence="1">Uncharacterized protein</fullName>
    </submittedName>
</protein>
<organism evidence="1 2">
    <name type="scientific">Thermoproteus uzoniensis (strain 768-20)</name>
    <dbReference type="NCBI Taxonomy" id="999630"/>
    <lineage>
        <taxon>Archaea</taxon>
        <taxon>Thermoproteota</taxon>
        <taxon>Thermoprotei</taxon>
        <taxon>Thermoproteales</taxon>
        <taxon>Thermoproteaceae</taxon>
        <taxon>Thermoproteus</taxon>
    </lineage>
</organism>
<dbReference type="HOGENOM" id="CLU_1243092_0_0_2"/>
<dbReference type="EMBL" id="CP002590">
    <property type="protein sequence ID" value="AEA11805.1"/>
    <property type="molecule type" value="Genomic_DNA"/>
</dbReference>
<evidence type="ECO:0000313" key="2">
    <source>
        <dbReference type="Proteomes" id="UP000008138"/>
    </source>
</evidence>
<gene>
    <name evidence="1" type="ordered locus">TUZN_0307</name>
</gene>
<dbReference type="Proteomes" id="UP000008138">
    <property type="component" value="Chromosome"/>
</dbReference>
<sequence>MFHVQRSIPFPPIRLDRLVKYLQAVVQRGSISLEELKEEGLDFGKGRGDITRFLERLGLVTVSGKNVAPTKLAYEVLSIYRSIGPAVFHPLFNSALPQYRLFAELIERMRTATPEELHGALNKRLSEITPSGWINNVAFKSLLAIAMDIGVVKKEGRYVVYLGDPVARAFASNGSVIGGVAYVEDVPEWLRECSKQQRPLGITQLDPECASRVLERHISSLK</sequence>
<dbReference type="eggNOG" id="arCOG05522">
    <property type="taxonomic scope" value="Archaea"/>
</dbReference>
<accession>F2L2E0</accession>
<keyword evidence="2" id="KW-1185">Reference proteome</keyword>
<dbReference type="AlphaFoldDB" id="F2L2E0"/>
<dbReference type="KEGG" id="tuz:TUZN_0307"/>
<dbReference type="RefSeq" id="WP_013679141.1">
    <property type="nucleotide sequence ID" value="NC_015315.1"/>
</dbReference>
<dbReference type="GeneID" id="10359854"/>
<reference key="2">
    <citation type="submission" date="2011-03" db="EMBL/GenBank/DDBJ databases">
        <title>Complete genome sequence of the thermoacidophilic crenarchaeon Thermoproteus uzoniensis 768-20.</title>
        <authorList>
            <person name="Mardanov A.V."/>
            <person name="Gumerov V.M."/>
            <person name="Beletsky A.V."/>
            <person name="Prokofeva M.I."/>
            <person name="Bonch-Osmolovskaya E.A."/>
            <person name="Ravin N.V."/>
            <person name="Skryabin K.G."/>
        </authorList>
    </citation>
    <scope>NUCLEOTIDE SEQUENCE</scope>
    <source>
        <strain>768-20</strain>
    </source>
</reference>
<name>F2L2E0_THEU7</name>